<dbReference type="EMBL" id="JAUCMV010000005">
    <property type="protein sequence ID" value="KAK0394453.1"/>
    <property type="molecule type" value="Genomic_DNA"/>
</dbReference>
<name>A0AA39GX95_9BILA</name>
<evidence type="ECO:0000256" key="1">
    <source>
        <dbReference type="SAM" id="MobiDB-lite"/>
    </source>
</evidence>
<dbReference type="AlphaFoldDB" id="A0AA39GX95"/>
<keyword evidence="3" id="KW-1185">Reference proteome</keyword>
<feature type="compositionally biased region" description="Acidic residues" evidence="1">
    <location>
        <begin position="61"/>
        <end position="71"/>
    </location>
</feature>
<gene>
    <name evidence="2" type="ORF">QR680_000744</name>
</gene>
<evidence type="ECO:0000313" key="3">
    <source>
        <dbReference type="Proteomes" id="UP001175271"/>
    </source>
</evidence>
<proteinExistence type="predicted"/>
<organism evidence="2 3">
    <name type="scientific">Steinernema hermaphroditum</name>
    <dbReference type="NCBI Taxonomy" id="289476"/>
    <lineage>
        <taxon>Eukaryota</taxon>
        <taxon>Metazoa</taxon>
        <taxon>Ecdysozoa</taxon>
        <taxon>Nematoda</taxon>
        <taxon>Chromadorea</taxon>
        <taxon>Rhabditida</taxon>
        <taxon>Tylenchina</taxon>
        <taxon>Panagrolaimomorpha</taxon>
        <taxon>Strongyloidoidea</taxon>
        <taxon>Steinernematidae</taxon>
        <taxon>Steinernema</taxon>
    </lineage>
</organism>
<accession>A0AA39GX95</accession>
<feature type="region of interest" description="Disordered" evidence="1">
    <location>
        <begin position="57"/>
        <end position="84"/>
    </location>
</feature>
<reference evidence="2" key="1">
    <citation type="submission" date="2023-06" db="EMBL/GenBank/DDBJ databases">
        <title>Genomic analysis of the entomopathogenic nematode Steinernema hermaphroditum.</title>
        <authorList>
            <person name="Schwarz E.M."/>
            <person name="Heppert J.K."/>
            <person name="Baniya A."/>
            <person name="Schwartz H.T."/>
            <person name="Tan C.-H."/>
            <person name="Antoshechkin I."/>
            <person name="Sternberg P.W."/>
            <person name="Goodrich-Blair H."/>
            <person name="Dillman A.R."/>
        </authorList>
    </citation>
    <scope>NUCLEOTIDE SEQUENCE</scope>
    <source>
        <strain evidence="2">PS9179</strain>
        <tissue evidence="2">Whole animal</tissue>
    </source>
</reference>
<evidence type="ECO:0000313" key="2">
    <source>
        <dbReference type="EMBL" id="KAK0394453.1"/>
    </source>
</evidence>
<sequence>MVTSVCDRYAETNRTGQQQSYTAHASAVTHSLARQSCQKAPSFCALFHHARTAYDSAGNDSEVECGSEQDESNPRATRYGHCES</sequence>
<protein>
    <submittedName>
        <fullName evidence="2">Uncharacterized protein</fullName>
    </submittedName>
</protein>
<comment type="caution">
    <text evidence="2">The sequence shown here is derived from an EMBL/GenBank/DDBJ whole genome shotgun (WGS) entry which is preliminary data.</text>
</comment>
<dbReference type="Proteomes" id="UP001175271">
    <property type="component" value="Unassembled WGS sequence"/>
</dbReference>